<keyword evidence="1" id="KW-0812">Transmembrane</keyword>
<accession>A0A9E5MKZ5</accession>
<reference evidence="2 3" key="2">
    <citation type="submission" date="2020-03" db="EMBL/GenBank/DDBJ databases">
        <title>Chryseoglobus sp. isolated from a deep-sea seamount.</title>
        <authorList>
            <person name="Zhang D.-C."/>
        </authorList>
    </citation>
    <scope>NUCLEOTIDE SEQUENCE [LARGE SCALE GENOMIC DNA]</scope>
    <source>
        <strain evidence="2 3">KN1116</strain>
    </source>
</reference>
<keyword evidence="1" id="KW-0472">Membrane</keyword>
<feature type="transmembrane region" description="Helical" evidence="1">
    <location>
        <begin position="33"/>
        <end position="54"/>
    </location>
</feature>
<dbReference type="EMBL" id="VIKT02000012">
    <property type="protein sequence ID" value="NHF63256.1"/>
    <property type="molecule type" value="Genomic_DNA"/>
</dbReference>
<keyword evidence="3" id="KW-1185">Reference proteome</keyword>
<dbReference type="Pfam" id="PF17197">
    <property type="entry name" value="DUF5134"/>
    <property type="match status" value="1"/>
</dbReference>
<name>A0A9E5MKZ5_9MICO</name>
<sequence>MPELYIVWQSSSCSTTQSRDKLGRGFDVVEGLAAQWGITIALAAAGSYALFRLVLSRRGFTRIEMLLHMAMSSGMIAMTWPWGMSLAPWPQILLFALAALWFAGLGVAEQAGWLRRELLEHSAALQYLHAVMMATMCWMLIAMSDGGAMAEGSMSGMQGEVHGSLPLAVTWLGVGTIVALVAGVAKILAGLIGSIRRGRVREPLLYGDHVSSIVMGLGMVVMSIAIVVP</sequence>
<dbReference type="Proteomes" id="UP000818266">
    <property type="component" value="Unassembled WGS sequence"/>
</dbReference>
<reference evidence="2 3" key="1">
    <citation type="submission" date="2019-06" db="EMBL/GenBank/DDBJ databases">
        <authorList>
            <person name="De-Chao Zhang Q."/>
        </authorList>
    </citation>
    <scope>NUCLEOTIDE SEQUENCE [LARGE SCALE GENOMIC DNA]</scope>
    <source>
        <strain evidence="2 3">KN1116</strain>
    </source>
</reference>
<dbReference type="OrthoDB" id="4734452at2"/>
<evidence type="ECO:0000313" key="3">
    <source>
        <dbReference type="Proteomes" id="UP000818266"/>
    </source>
</evidence>
<feature type="transmembrane region" description="Helical" evidence="1">
    <location>
        <begin position="66"/>
        <end position="83"/>
    </location>
</feature>
<organism evidence="2 3">
    <name type="scientific">Microcella pacifica</name>
    <dbReference type="NCBI Taxonomy" id="2591847"/>
    <lineage>
        <taxon>Bacteria</taxon>
        <taxon>Bacillati</taxon>
        <taxon>Actinomycetota</taxon>
        <taxon>Actinomycetes</taxon>
        <taxon>Micrococcales</taxon>
        <taxon>Microbacteriaceae</taxon>
        <taxon>Microcella</taxon>
    </lineage>
</organism>
<dbReference type="AlphaFoldDB" id="A0A9E5MKZ5"/>
<evidence type="ECO:0000256" key="1">
    <source>
        <dbReference type="SAM" id="Phobius"/>
    </source>
</evidence>
<keyword evidence="1" id="KW-1133">Transmembrane helix</keyword>
<feature type="transmembrane region" description="Helical" evidence="1">
    <location>
        <begin position="204"/>
        <end position="228"/>
    </location>
</feature>
<feature type="transmembrane region" description="Helical" evidence="1">
    <location>
        <begin position="89"/>
        <end position="107"/>
    </location>
</feature>
<feature type="transmembrane region" description="Helical" evidence="1">
    <location>
        <begin position="127"/>
        <end position="148"/>
    </location>
</feature>
<comment type="caution">
    <text evidence="2">The sequence shown here is derived from an EMBL/GenBank/DDBJ whole genome shotgun (WGS) entry which is preliminary data.</text>
</comment>
<feature type="transmembrane region" description="Helical" evidence="1">
    <location>
        <begin position="168"/>
        <end position="192"/>
    </location>
</feature>
<dbReference type="RefSeq" id="WP_152583654.1">
    <property type="nucleotide sequence ID" value="NZ_VIKT02000012.1"/>
</dbReference>
<evidence type="ECO:0000313" key="2">
    <source>
        <dbReference type="EMBL" id="NHF63256.1"/>
    </source>
</evidence>
<protein>
    <submittedName>
        <fullName evidence="2">DUF5134 domain-containing protein</fullName>
    </submittedName>
</protein>
<gene>
    <name evidence="2" type="ORF">FK219_008390</name>
</gene>
<dbReference type="InterPro" id="IPR033458">
    <property type="entry name" value="DUF5134"/>
</dbReference>
<proteinExistence type="predicted"/>